<feature type="transmembrane region" description="Helical" evidence="1">
    <location>
        <begin position="193"/>
        <end position="216"/>
    </location>
</feature>
<feature type="transmembrane region" description="Helical" evidence="1">
    <location>
        <begin position="228"/>
        <end position="248"/>
    </location>
</feature>
<keyword evidence="1" id="KW-0472">Membrane</keyword>
<gene>
    <name evidence="2" type="ORF">ABID29_001239</name>
</gene>
<feature type="transmembrane region" description="Helical" evidence="1">
    <location>
        <begin position="260"/>
        <end position="278"/>
    </location>
</feature>
<evidence type="ECO:0008006" key="4">
    <source>
        <dbReference type="Google" id="ProtNLM"/>
    </source>
</evidence>
<evidence type="ECO:0000313" key="3">
    <source>
        <dbReference type="Proteomes" id="UP001549122"/>
    </source>
</evidence>
<reference evidence="2 3" key="1">
    <citation type="submission" date="2024-06" db="EMBL/GenBank/DDBJ databases">
        <title>Genomic Encyclopedia of Type Strains, Phase IV (KMG-IV): sequencing the most valuable type-strain genomes for metagenomic binning, comparative biology and taxonomic classification.</title>
        <authorList>
            <person name="Goeker M."/>
        </authorList>
    </citation>
    <scope>NUCLEOTIDE SEQUENCE [LARGE SCALE GENOMIC DNA]</scope>
    <source>
        <strain evidence="2 3">DSM 28303</strain>
    </source>
</reference>
<keyword evidence="1" id="KW-0812">Transmembrane</keyword>
<dbReference type="Proteomes" id="UP001549122">
    <property type="component" value="Unassembled WGS sequence"/>
</dbReference>
<name>A0ABV2FHT4_9STRE</name>
<evidence type="ECO:0000313" key="2">
    <source>
        <dbReference type="EMBL" id="MET3558124.1"/>
    </source>
</evidence>
<comment type="caution">
    <text evidence="2">The sequence shown here is derived from an EMBL/GenBank/DDBJ whole genome shotgun (WGS) entry which is preliminary data.</text>
</comment>
<feature type="transmembrane region" description="Helical" evidence="1">
    <location>
        <begin position="73"/>
        <end position="96"/>
    </location>
</feature>
<keyword evidence="1" id="KW-1133">Transmembrane helix</keyword>
<dbReference type="RefSeq" id="WP_354365154.1">
    <property type="nucleotide sequence ID" value="NZ_JBEPLO010000011.1"/>
</dbReference>
<dbReference type="EMBL" id="JBEPLO010000011">
    <property type="protein sequence ID" value="MET3558124.1"/>
    <property type="molecule type" value="Genomic_DNA"/>
</dbReference>
<evidence type="ECO:0000256" key="1">
    <source>
        <dbReference type="SAM" id="Phobius"/>
    </source>
</evidence>
<organism evidence="2 3">
    <name type="scientific">Streptococcus rupicaprae</name>
    <dbReference type="NCBI Taxonomy" id="759619"/>
    <lineage>
        <taxon>Bacteria</taxon>
        <taxon>Bacillati</taxon>
        <taxon>Bacillota</taxon>
        <taxon>Bacilli</taxon>
        <taxon>Lactobacillales</taxon>
        <taxon>Streptococcaceae</taxon>
        <taxon>Streptococcus</taxon>
    </lineage>
</organism>
<protein>
    <recommendedName>
        <fullName evidence="4">Zf-HC2 domain-containing protein</fullName>
    </recommendedName>
</protein>
<proteinExistence type="predicted"/>
<accession>A0ABV2FHT4</accession>
<keyword evidence="3" id="KW-1185">Reference proteome</keyword>
<sequence length="285" mass="31730">MTTKAILRELLPLYAEDLLSEESRLWVEEQLSAHPDCQAELDGLTVLPQATSPSQPLDFLTTTVKKEKCRFGLAILSTCWAVIVLAITALTLPLHIDNDGQLFTVQQEGQDITVLFDSRVSRVKLTQSRDETGQNVVFLDAYTTRLDQLFPGQHQVYVRRPSSDVVFYDNHSRAADLLAGQTSWAGAATLPRLFLSAYALLALALLLVLSAGFALRRWVWKKQTSHQLVIYSLGLPASFLLAWLTITGLSGTSYYASQELVAILSLTGAYYLLLHALYQLKTNRL</sequence>